<evidence type="ECO:0000256" key="1">
    <source>
        <dbReference type="SAM" id="MobiDB-lite"/>
    </source>
</evidence>
<name>A0A4Z2H5Q9_9TELE</name>
<dbReference type="AlphaFoldDB" id="A0A4Z2H5Q9"/>
<evidence type="ECO:0000313" key="3">
    <source>
        <dbReference type="Proteomes" id="UP000314294"/>
    </source>
</evidence>
<comment type="caution">
    <text evidence="2">The sequence shown here is derived from an EMBL/GenBank/DDBJ whole genome shotgun (WGS) entry which is preliminary data.</text>
</comment>
<gene>
    <name evidence="2" type="ORF">EYF80_028759</name>
</gene>
<dbReference type="Proteomes" id="UP000314294">
    <property type="component" value="Unassembled WGS sequence"/>
</dbReference>
<proteinExistence type="predicted"/>
<feature type="region of interest" description="Disordered" evidence="1">
    <location>
        <begin position="49"/>
        <end position="105"/>
    </location>
</feature>
<evidence type="ECO:0000313" key="2">
    <source>
        <dbReference type="EMBL" id="TNN60981.1"/>
    </source>
</evidence>
<organism evidence="2 3">
    <name type="scientific">Liparis tanakae</name>
    <name type="common">Tanaka's snailfish</name>
    <dbReference type="NCBI Taxonomy" id="230148"/>
    <lineage>
        <taxon>Eukaryota</taxon>
        <taxon>Metazoa</taxon>
        <taxon>Chordata</taxon>
        <taxon>Craniata</taxon>
        <taxon>Vertebrata</taxon>
        <taxon>Euteleostomi</taxon>
        <taxon>Actinopterygii</taxon>
        <taxon>Neopterygii</taxon>
        <taxon>Teleostei</taxon>
        <taxon>Neoteleostei</taxon>
        <taxon>Acanthomorphata</taxon>
        <taxon>Eupercaria</taxon>
        <taxon>Perciformes</taxon>
        <taxon>Cottioidei</taxon>
        <taxon>Cottales</taxon>
        <taxon>Liparidae</taxon>
        <taxon>Liparis</taxon>
    </lineage>
</organism>
<keyword evidence="3" id="KW-1185">Reference proteome</keyword>
<reference evidence="2 3" key="1">
    <citation type="submission" date="2019-03" db="EMBL/GenBank/DDBJ databases">
        <title>First draft genome of Liparis tanakae, snailfish: a comprehensive survey of snailfish specific genes.</title>
        <authorList>
            <person name="Kim W."/>
            <person name="Song I."/>
            <person name="Jeong J.-H."/>
            <person name="Kim D."/>
            <person name="Kim S."/>
            <person name="Ryu S."/>
            <person name="Song J.Y."/>
            <person name="Lee S.K."/>
        </authorList>
    </citation>
    <scope>NUCLEOTIDE SEQUENCE [LARGE SCALE GENOMIC DNA]</scope>
    <source>
        <tissue evidence="2">Muscle</tissue>
    </source>
</reference>
<dbReference type="EMBL" id="SRLO01000323">
    <property type="protein sequence ID" value="TNN60981.1"/>
    <property type="molecule type" value="Genomic_DNA"/>
</dbReference>
<accession>A0A4Z2H5Q9</accession>
<sequence>MKNQSGKTTTTTTTDARARVELFHHLSKWLVAASIPVPACHRLPSLHCHSSGYRPRPRPPSRSPPGAAHLQAPRSAHLLRPSSPPSCRRRRRFSSEQLPLGPGSL</sequence>
<protein>
    <submittedName>
        <fullName evidence="2">Uncharacterized protein</fullName>
    </submittedName>
</protein>